<dbReference type="InterPro" id="IPR011990">
    <property type="entry name" value="TPR-like_helical_dom_sf"/>
</dbReference>
<organism evidence="2 3">
    <name type="scientific">Pedobacter cryoconitis</name>
    <dbReference type="NCBI Taxonomy" id="188932"/>
    <lineage>
        <taxon>Bacteria</taxon>
        <taxon>Pseudomonadati</taxon>
        <taxon>Bacteroidota</taxon>
        <taxon>Sphingobacteriia</taxon>
        <taxon>Sphingobacteriales</taxon>
        <taxon>Sphingobacteriaceae</taxon>
        <taxon>Pedobacter</taxon>
    </lineage>
</organism>
<sequence length="213" mass="23456">MKNLAKLLTLLLVFTGMNCFAQKSDFPASVLLGLEQCKKAENSEDAAKVATYFESIAKTATKEWTPSYYAAYCNLYAGLLTTDKAVKDQYWDKALLEIDQADAISANNSEIYALKGYLQFMKMSISPMSRMNYMAESAESMEKAAAINPENPRIYLIKGQDIYYTPEAYGGGPAKAKSLLETAVSKFATFKPVKAVDPNWGADLAVKLVAKCN</sequence>
<dbReference type="EMBL" id="JACHCC010000003">
    <property type="protein sequence ID" value="MBB6499202.1"/>
    <property type="molecule type" value="Genomic_DNA"/>
</dbReference>
<protein>
    <recommendedName>
        <fullName evidence="4">Tetratricopeptide repeat protein</fullName>
    </recommendedName>
</protein>
<dbReference type="AlphaFoldDB" id="A0A7X0MHB0"/>
<feature type="signal peptide" evidence="1">
    <location>
        <begin position="1"/>
        <end position="21"/>
    </location>
</feature>
<dbReference type="SUPFAM" id="SSF48452">
    <property type="entry name" value="TPR-like"/>
    <property type="match status" value="1"/>
</dbReference>
<evidence type="ECO:0000313" key="2">
    <source>
        <dbReference type="EMBL" id="MBB6499202.1"/>
    </source>
</evidence>
<evidence type="ECO:0000256" key="1">
    <source>
        <dbReference type="SAM" id="SignalP"/>
    </source>
</evidence>
<accession>A0A7X0MHB0</accession>
<keyword evidence="1" id="KW-0732">Signal</keyword>
<comment type="caution">
    <text evidence="2">The sequence shown here is derived from an EMBL/GenBank/DDBJ whole genome shotgun (WGS) entry which is preliminary data.</text>
</comment>
<proteinExistence type="predicted"/>
<gene>
    <name evidence="2" type="ORF">HDF25_001343</name>
</gene>
<dbReference type="Gene3D" id="1.25.40.10">
    <property type="entry name" value="Tetratricopeptide repeat domain"/>
    <property type="match status" value="1"/>
</dbReference>
<evidence type="ECO:0000313" key="3">
    <source>
        <dbReference type="Proteomes" id="UP000521017"/>
    </source>
</evidence>
<dbReference type="RefSeq" id="WP_184623941.1">
    <property type="nucleotide sequence ID" value="NZ_JACHCC010000003.1"/>
</dbReference>
<reference evidence="2 3" key="1">
    <citation type="submission" date="2020-08" db="EMBL/GenBank/DDBJ databases">
        <title>Genomic Encyclopedia of Type Strains, Phase IV (KMG-V): Genome sequencing to study the core and pangenomes of soil and plant-associated prokaryotes.</title>
        <authorList>
            <person name="Whitman W."/>
        </authorList>
    </citation>
    <scope>NUCLEOTIDE SEQUENCE [LARGE SCALE GENOMIC DNA]</scope>
    <source>
        <strain evidence="2 3">M2T3</strain>
    </source>
</reference>
<evidence type="ECO:0008006" key="4">
    <source>
        <dbReference type="Google" id="ProtNLM"/>
    </source>
</evidence>
<dbReference type="Proteomes" id="UP000521017">
    <property type="component" value="Unassembled WGS sequence"/>
</dbReference>
<feature type="chain" id="PRO_5031032142" description="Tetratricopeptide repeat protein" evidence="1">
    <location>
        <begin position="22"/>
        <end position="213"/>
    </location>
</feature>
<name>A0A7X0MHB0_9SPHI</name>